<dbReference type="GO" id="GO:0012505">
    <property type="term" value="C:endomembrane system"/>
    <property type="evidence" value="ECO:0007669"/>
    <property type="project" value="UniProtKB-SubCell"/>
</dbReference>
<keyword evidence="3 6" id="KW-0813">Transport</keyword>
<gene>
    <name evidence="8" type="ORF">RF11_05165</name>
</gene>
<evidence type="ECO:0000259" key="7">
    <source>
        <dbReference type="Pfam" id="PF01217"/>
    </source>
</evidence>
<comment type="caution">
    <text evidence="8">The sequence shown here is derived from an EMBL/GenBank/DDBJ whole genome shotgun (WGS) entry which is preliminary data.</text>
</comment>
<evidence type="ECO:0000256" key="2">
    <source>
        <dbReference type="ARBA" id="ARBA00006972"/>
    </source>
</evidence>
<evidence type="ECO:0000313" key="8">
    <source>
        <dbReference type="EMBL" id="KII70091.1"/>
    </source>
</evidence>
<dbReference type="OrthoDB" id="371463at2759"/>
<comment type="similarity">
    <text evidence="2 6">Belongs to the adaptor complexes small subunit family.</text>
</comment>
<dbReference type="PANTHER" id="PTHR11753">
    <property type="entry name" value="ADAPTOR COMPLEXES SMALL SUBUNIT FAMILY"/>
    <property type="match status" value="1"/>
</dbReference>
<dbReference type="Pfam" id="PF01217">
    <property type="entry name" value="Clat_adaptor_s"/>
    <property type="match status" value="1"/>
</dbReference>
<keyword evidence="9" id="KW-1185">Reference proteome</keyword>
<evidence type="ECO:0000256" key="3">
    <source>
        <dbReference type="ARBA" id="ARBA00022448"/>
    </source>
</evidence>
<dbReference type="InterPro" id="IPR011012">
    <property type="entry name" value="Longin-like_dom_sf"/>
</dbReference>
<name>A0A0C2MS18_THEKT</name>
<feature type="domain" description="AP complex mu/sigma subunit" evidence="7">
    <location>
        <begin position="5"/>
        <end position="99"/>
    </location>
</feature>
<dbReference type="InterPro" id="IPR016635">
    <property type="entry name" value="AP_complex_ssu"/>
</dbReference>
<reference evidence="8 9" key="1">
    <citation type="journal article" date="2014" name="Genome Biol. Evol.">
        <title>The genome of the myxosporean Thelohanellus kitauei shows adaptations to nutrient acquisition within its fish host.</title>
        <authorList>
            <person name="Yang Y."/>
            <person name="Xiong J."/>
            <person name="Zhou Z."/>
            <person name="Huo F."/>
            <person name="Miao W."/>
            <person name="Ran C."/>
            <person name="Liu Y."/>
            <person name="Zhang J."/>
            <person name="Feng J."/>
            <person name="Wang M."/>
            <person name="Wang M."/>
            <person name="Wang L."/>
            <person name="Yao B."/>
        </authorList>
    </citation>
    <scope>NUCLEOTIDE SEQUENCE [LARGE SCALE GENOMIC DNA]</scope>
    <source>
        <strain evidence="8">Wuqing</strain>
    </source>
</reference>
<keyword evidence="4 6" id="KW-0653">Protein transport</keyword>
<dbReference type="GO" id="GO:0006886">
    <property type="term" value="P:intracellular protein transport"/>
    <property type="evidence" value="ECO:0007669"/>
    <property type="project" value="UniProtKB-UniRule"/>
</dbReference>
<evidence type="ECO:0000256" key="5">
    <source>
        <dbReference type="ARBA" id="ARBA00023136"/>
    </source>
</evidence>
<dbReference type="InterPro" id="IPR022775">
    <property type="entry name" value="AP_mu_sigma_su"/>
</dbReference>
<dbReference type="EMBL" id="JWZT01002190">
    <property type="protein sequence ID" value="KII70091.1"/>
    <property type="molecule type" value="Genomic_DNA"/>
</dbReference>
<dbReference type="PIRSF" id="PIRSF015588">
    <property type="entry name" value="AP_complex_sigma"/>
    <property type="match status" value="1"/>
</dbReference>
<dbReference type="SUPFAM" id="SSF64356">
    <property type="entry name" value="SNARE-like"/>
    <property type="match status" value="1"/>
</dbReference>
<evidence type="ECO:0000256" key="1">
    <source>
        <dbReference type="ARBA" id="ARBA00004308"/>
    </source>
</evidence>
<sequence length="116" mass="13567">MKKAHVDISVYGGLHLIRKRYASLVILFGADREDNELYILEVIHRWVVTMNDYFKDVCELDVIYNFEKCQFLLDEVLIGGELQELNKDTVVESVVVQDNSMEDNPQGRFLRLQLMN</sequence>
<dbReference type="AlphaFoldDB" id="A0A0C2MS18"/>
<comment type="subcellular location">
    <subcellularLocation>
        <location evidence="1">Endomembrane system</location>
    </subcellularLocation>
</comment>
<evidence type="ECO:0000313" key="9">
    <source>
        <dbReference type="Proteomes" id="UP000031668"/>
    </source>
</evidence>
<dbReference type="Proteomes" id="UP000031668">
    <property type="component" value="Unassembled WGS sequence"/>
</dbReference>
<keyword evidence="5 6" id="KW-0472">Membrane</keyword>
<dbReference type="OMA" id="FITWREY"/>
<proteinExistence type="inferred from homology"/>
<accession>A0A0C2MS18</accession>
<evidence type="ECO:0000256" key="6">
    <source>
        <dbReference type="PIRNR" id="PIRNR015588"/>
    </source>
</evidence>
<protein>
    <recommendedName>
        <fullName evidence="6">AP complex subunit sigma</fullName>
    </recommendedName>
</protein>
<evidence type="ECO:0000256" key="4">
    <source>
        <dbReference type="ARBA" id="ARBA00022927"/>
    </source>
</evidence>
<dbReference type="Gene3D" id="3.30.450.60">
    <property type="match status" value="1"/>
</dbReference>
<organism evidence="8 9">
    <name type="scientific">Thelohanellus kitauei</name>
    <name type="common">Myxosporean</name>
    <dbReference type="NCBI Taxonomy" id="669202"/>
    <lineage>
        <taxon>Eukaryota</taxon>
        <taxon>Metazoa</taxon>
        <taxon>Cnidaria</taxon>
        <taxon>Myxozoa</taxon>
        <taxon>Myxosporea</taxon>
        <taxon>Bivalvulida</taxon>
        <taxon>Platysporina</taxon>
        <taxon>Myxobolidae</taxon>
        <taxon>Thelohanellus</taxon>
    </lineage>
</organism>